<dbReference type="PANTHER" id="PTHR12147:SF26">
    <property type="entry name" value="PEPTIDASE M28 DOMAIN-CONTAINING PROTEIN"/>
    <property type="match status" value="1"/>
</dbReference>
<dbReference type="Gene3D" id="3.40.630.10">
    <property type="entry name" value="Zn peptidases"/>
    <property type="match status" value="1"/>
</dbReference>
<proteinExistence type="predicted"/>
<gene>
    <name evidence="3" type="ORF">HY29_00225</name>
</gene>
<dbReference type="RefSeq" id="WP_051600956.1">
    <property type="nucleotide sequence ID" value="NZ_AWFF01000001.1"/>
</dbReference>
<dbReference type="SUPFAM" id="SSF53187">
    <property type="entry name" value="Zn-dependent exopeptidases"/>
    <property type="match status" value="1"/>
</dbReference>
<keyword evidence="1" id="KW-1133">Transmembrane helix</keyword>
<dbReference type="Proteomes" id="UP000027037">
    <property type="component" value="Unassembled WGS sequence"/>
</dbReference>
<dbReference type="EMBL" id="AWFF01000001">
    <property type="protein sequence ID" value="KCZ57185.1"/>
    <property type="molecule type" value="Genomic_DNA"/>
</dbReference>
<keyword evidence="1" id="KW-0472">Membrane</keyword>
<dbReference type="InterPro" id="IPR045175">
    <property type="entry name" value="M28_fam"/>
</dbReference>
<dbReference type="PATRIC" id="fig|1280946.3.peg.46"/>
<accession>A0A062UM69</accession>
<dbReference type="InterPro" id="IPR007484">
    <property type="entry name" value="Peptidase_M28"/>
</dbReference>
<keyword evidence="4" id="KW-1185">Reference proteome</keyword>
<dbReference type="eggNOG" id="COG2234">
    <property type="taxonomic scope" value="Bacteria"/>
</dbReference>
<dbReference type="GO" id="GO:0008235">
    <property type="term" value="F:metalloexopeptidase activity"/>
    <property type="evidence" value="ECO:0007669"/>
    <property type="project" value="InterPro"/>
</dbReference>
<comment type="caution">
    <text evidence="3">The sequence shown here is derived from an EMBL/GenBank/DDBJ whole genome shotgun (WGS) entry which is preliminary data.</text>
</comment>
<dbReference type="PANTHER" id="PTHR12147">
    <property type="entry name" value="METALLOPEPTIDASE M28 FAMILY MEMBER"/>
    <property type="match status" value="1"/>
</dbReference>
<dbReference type="STRING" id="1280946.HY29_00225"/>
<keyword evidence="1" id="KW-0812">Transmembrane</keyword>
<reference evidence="3 4" key="1">
    <citation type="journal article" date="2014" name="Antonie Van Leeuwenhoek">
        <title>Hyphomonas beringensis sp. nov. and Hyphomonas chukchiensis sp. nov., isolated from surface seawater of the Bering Sea and Chukchi Sea.</title>
        <authorList>
            <person name="Li C."/>
            <person name="Lai Q."/>
            <person name="Li G."/>
            <person name="Dong C."/>
            <person name="Wang J."/>
            <person name="Liao Y."/>
            <person name="Shao Z."/>
        </authorList>
    </citation>
    <scope>NUCLEOTIDE SEQUENCE [LARGE SCALE GENOMIC DNA]</scope>
    <source>
        <strain evidence="3 4">25B14_1</strain>
    </source>
</reference>
<dbReference type="OrthoDB" id="1521787at2"/>
<dbReference type="Pfam" id="PF04389">
    <property type="entry name" value="Peptidase_M28"/>
    <property type="match status" value="1"/>
</dbReference>
<evidence type="ECO:0000313" key="3">
    <source>
        <dbReference type="EMBL" id="KCZ57185.1"/>
    </source>
</evidence>
<dbReference type="GO" id="GO:0006508">
    <property type="term" value="P:proteolysis"/>
    <property type="evidence" value="ECO:0007669"/>
    <property type="project" value="InterPro"/>
</dbReference>
<feature type="transmembrane region" description="Helical" evidence="1">
    <location>
        <begin position="7"/>
        <end position="26"/>
    </location>
</feature>
<organism evidence="3 4">
    <name type="scientific">Hyphomonas beringensis</name>
    <dbReference type="NCBI Taxonomy" id="1280946"/>
    <lineage>
        <taxon>Bacteria</taxon>
        <taxon>Pseudomonadati</taxon>
        <taxon>Pseudomonadota</taxon>
        <taxon>Alphaproteobacteria</taxon>
        <taxon>Hyphomonadales</taxon>
        <taxon>Hyphomonadaceae</taxon>
        <taxon>Hyphomonas</taxon>
    </lineage>
</organism>
<sequence length="331" mass="35745">MKIGRAFIISEILLVLTIIGGVVFFLSTRDNSDQAAALTHYQTQYIDGPAMLNLTETLSSDALQGRRTGTEGADAAMNFILKRYETIGLEPVGDNYKHPFPITAPEDASDDKLPEEGVNVLGWMPGKTPGKGPMLVITAHYDHLGVIDGEIYNGADDNASGVAAMIAIAEYFKRHRPAHDVAFAALDGEEIGLQGAKALVASDALDMKRVALNINLDMVSRSEAGELYVAGTYHTPALLPLVEEIAAEAPVSLLVGHDQPELGHDDWTEASDHGAFYTAGIPFLYFGVEDHAGYHQPSDDYVNITHDFFLRAGDTIALAAKKSDAWIEGNY</sequence>
<dbReference type="AlphaFoldDB" id="A0A062UM69"/>
<evidence type="ECO:0000313" key="4">
    <source>
        <dbReference type="Proteomes" id="UP000027037"/>
    </source>
</evidence>
<feature type="domain" description="Peptidase M28" evidence="2">
    <location>
        <begin position="119"/>
        <end position="318"/>
    </location>
</feature>
<evidence type="ECO:0000256" key="1">
    <source>
        <dbReference type="SAM" id="Phobius"/>
    </source>
</evidence>
<evidence type="ECO:0000259" key="2">
    <source>
        <dbReference type="Pfam" id="PF04389"/>
    </source>
</evidence>
<protein>
    <recommendedName>
        <fullName evidence="2">Peptidase M28 domain-containing protein</fullName>
    </recommendedName>
</protein>
<name>A0A062UM69_9PROT</name>